<protein>
    <submittedName>
        <fullName evidence="1">Uncharacterized protein</fullName>
    </submittedName>
</protein>
<name>A0A517T962_9PLAN</name>
<accession>A0A517T962</accession>
<reference evidence="1 2" key="1">
    <citation type="submission" date="2019-02" db="EMBL/GenBank/DDBJ databases">
        <title>Deep-cultivation of Planctomycetes and their phenomic and genomic characterization uncovers novel biology.</title>
        <authorList>
            <person name="Wiegand S."/>
            <person name="Jogler M."/>
            <person name="Boedeker C."/>
            <person name="Pinto D."/>
            <person name="Vollmers J."/>
            <person name="Rivas-Marin E."/>
            <person name="Kohn T."/>
            <person name="Peeters S.H."/>
            <person name="Heuer A."/>
            <person name="Rast P."/>
            <person name="Oberbeckmann S."/>
            <person name="Bunk B."/>
            <person name="Jeske O."/>
            <person name="Meyerdierks A."/>
            <person name="Storesund J.E."/>
            <person name="Kallscheuer N."/>
            <person name="Luecker S."/>
            <person name="Lage O.M."/>
            <person name="Pohl T."/>
            <person name="Merkel B.J."/>
            <person name="Hornburger P."/>
            <person name="Mueller R.-W."/>
            <person name="Bruemmer F."/>
            <person name="Labrenz M."/>
            <person name="Spormann A.M."/>
            <person name="Op den Camp H."/>
            <person name="Overmann J."/>
            <person name="Amann R."/>
            <person name="Jetten M.S.M."/>
            <person name="Mascher T."/>
            <person name="Medema M.H."/>
            <person name="Devos D.P."/>
            <person name="Kaster A.-K."/>
            <person name="Ovreas L."/>
            <person name="Rohde M."/>
            <person name="Galperin M.Y."/>
            <person name="Jogler C."/>
        </authorList>
    </citation>
    <scope>NUCLEOTIDE SEQUENCE [LARGE SCALE GENOMIC DNA]</scope>
    <source>
        <strain evidence="1 2">V22</strain>
    </source>
</reference>
<sequence>MIPLDGRIILWQIEHHYSVGRNSLINCPLIIPIFFDQ</sequence>
<dbReference type="KEGG" id="chya:V22_21690"/>
<evidence type="ECO:0000313" key="1">
    <source>
        <dbReference type="EMBL" id="QDT64924.1"/>
    </source>
</evidence>
<organism evidence="1 2">
    <name type="scientific">Calycomorphotria hydatis</name>
    <dbReference type="NCBI Taxonomy" id="2528027"/>
    <lineage>
        <taxon>Bacteria</taxon>
        <taxon>Pseudomonadati</taxon>
        <taxon>Planctomycetota</taxon>
        <taxon>Planctomycetia</taxon>
        <taxon>Planctomycetales</taxon>
        <taxon>Planctomycetaceae</taxon>
        <taxon>Calycomorphotria</taxon>
    </lineage>
</organism>
<dbReference type="AlphaFoldDB" id="A0A517T962"/>
<keyword evidence="2" id="KW-1185">Reference proteome</keyword>
<evidence type="ECO:0000313" key="2">
    <source>
        <dbReference type="Proteomes" id="UP000319976"/>
    </source>
</evidence>
<dbReference type="EMBL" id="CP036316">
    <property type="protein sequence ID" value="QDT64924.1"/>
    <property type="molecule type" value="Genomic_DNA"/>
</dbReference>
<gene>
    <name evidence="1" type="ORF">V22_21690</name>
</gene>
<dbReference type="Proteomes" id="UP000319976">
    <property type="component" value="Chromosome"/>
</dbReference>
<proteinExistence type="predicted"/>